<comment type="subcellular location">
    <subcellularLocation>
        <location evidence="1 8">Cell membrane</location>
        <topology evidence="1 8">Multi-pass membrane protein</topology>
    </subcellularLocation>
</comment>
<dbReference type="Gene3D" id="1.10.3720.10">
    <property type="entry name" value="MetI-like"/>
    <property type="match status" value="1"/>
</dbReference>
<dbReference type="GO" id="GO:0043190">
    <property type="term" value="C:ATP-binding cassette (ABC) transporter complex"/>
    <property type="evidence" value="ECO:0007669"/>
    <property type="project" value="InterPro"/>
</dbReference>
<feature type="transmembrane region" description="Helical" evidence="8">
    <location>
        <begin position="17"/>
        <end position="43"/>
    </location>
</feature>
<keyword evidence="3" id="KW-1003">Cell membrane</keyword>
<dbReference type="PANTHER" id="PTHR30614:SF0">
    <property type="entry name" value="L-CYSTINE TRANSPORT SYSTEM PERMEASE PROTEIN TCYL"/>
    <property type="match status" value="1"/>
</dbReference>
<evidence type="ECO:0000256" key="7">
    <source>
        <dbReference type="ARBA" id="ARBA00023136"/>
    </source>
</evidence>
<keyword evidence="11" id="KW-1185">Reference proteome</keyword>
<keyword evidence="6 8" id="KW-1133">Transmembrane helix</keyword>
<dbReference type="PROSITE" id="PS50928">
    <property type="entry name" value="ABC_TM1"/>
    <property type="match status" value="1"/>
</dbReference>
<evidence type="ECO:0000313" key="11">
    <source>
        <dbReference type="Proteomes" id="UP000663801"/>
    </source>
</evidence>
<accession>A0A938YNN7</accession>
<keyword evidence="2 8" id="KW-0813">Transport</keyword>
<comment type="similarity">
    <text evidence="8">Belongs to the binding-protein-dependent transport system permease family.</text>
</comment>
<evidence type="ECO:0000256" key="5">
    <source>
        <dbReference type="ARBA" id="ARBA00022970"/>
    </source>
</evidence>
<feature type="transmembrane region" description="Helical" evidence="8">
    <location>
        <begin position="91"/>
        <end position="111"/>
    </location>
</feature>
<dbReference type="Proteomes" id="UP000663801">
    <property type="component" value="Unassembled WGS sequence"/>
</dbReference>
<dbReference type="CDD" id="cd06261">
    <property type="entry name" value="TM_PBP2"/>
    <property type="match status" value="1"/>
</dbReference>
<evidence type="ECO:0000313" key="10">
    <source>
        <dbReference type="EMBL" id="MBM9478068.1"/>
    </source>
</evidence>
<keyword evidence="5" id="KW-0029">Amino-acid transport</keyword>
<evidence type="ECO:0000256" key="6">
    <source>
        <dbReference type="ARBA" id="ARBA00022989"/>
    </source>
</evidence>
<dbReference type="GO" id="GO:0006865">
    <property type="term" value="P:amino acid transport"/>
    <property type="evidence" value="ECO:0007669"/>
    <property type="project" value="UniProtKB-KW"/>
</dbReference>
<dbReference type="EMBL" id="JAERWL010000014">
    <property type="protein sequence ID" value="MBM9478068.1"/>
    <property type="molecule type" value="Genomic_DNA"/>
</dbReference>
<comment type="caution">
    <text evidence="10">The sequence shown here is derived from an EMBL/GenBank/DDBJ whole genome shotgun (WGS) entry which is preliminary data.</text>
</comment>
<evidence type="ECO:0000256" key="8">
    <source>
        <dbReference type="RuleBase" id="RU363032"/>
    </source>
</evidence>
<reference evidence="10" key="1">
    <citation type="submission" date="2021-01" db="EMBL/GenBank/DDBJ databases">
        <title>KCTC 19127 draft genome.</title>
        <authorList>
            <person name="An D."/>
        </authorList>
    </citation>
    <scope>NUCLEOTIDE SEQUENCE</scope>
    <source>
        <strain evidence="10">KCTC 19127</strain>
    </source>
</reference>
<protein>
    <submittedName>
        <fullName evidence="10">Amino acid ABC transporter permease</fullName>
    </submittedName>
</protein>
<evidence type="ECO:0000256" key="2">
    <source>
        <dbReference type="ARBA" id="ARBA00022448"/>
    </source>
</evidence>
<dbReference type="InterPro" id="IPR000515">
    <property type="entry name" value="MetI-like"/>
</dbReference>
<evidence type="ECO:0000256" key="3">
    <source>
        <dbReference type="ARBA" id="ARBA00022475"/>
    </source>
</evidence>
<sequence length="222" mass="24494">MADYTFDFSWVPDNWPLYLRAALITLEILAWSAVFSLVIGLLVGVGLTSTKWWVRTPVRAYVDLFRLTPLLLQIIALFFLIPVLTGVNISATWSGIIALSLNYGAFFAEIFRAGITSLERGQWEAGSAMGMSHVTVLRRVILPQAVRRMLPPVGSMLVSLTKDTSLVSVIGVAELLSISQSVGAQTFRNIETLLFATLFYLAINIPLAVAVNRLHRKQVVDA</sequence>
<keyword evidence="4 8" id="KW-0812">Transmembrane</keyword>
<dbReference type="GO" id="GO:0022857">
    <property type="term" value="F:transmembrane transporter activity"/>
    <property type="evidence" value="ECO:0007669"/>
    <property type="project" value="InterPro"/>
</dbReference>
<dbReference type="AlphaFoldDB" id="A0A938YNN7"/>
<dbReference type="SUPFAM" id="SSF161098">
    <property type="entry name" value="MetI-like"/>
    <property type="match status" value="1"/>
</dbReference>
<evidence type="ECO:0000259" key="9">
    <source>
        <dbReference type="PROSITE" id="PS50928"/>
    </source>
</evidence>
<evidence type="ECO:0000256" key="4">
    <source>
        <dbReference type="ARBA" id="ARBA00022692"/>
    </source>
</evidence>
<dbReference type="InterPro" id="IPR035906">
    <property type="entry name" value="MetI-like_sf"/>
</dbReference>
<dbReference type="InterPro" id="IPR043429">
    <property type="entry name" value="ArtM/GltK/GlnP/TcyL/YhdX-like"/>
</dbReference>
<dbReference type="Pfam" id="PF00528">
    <property type="entry name" value="BPD_transp_1"/>
    <property type="match status" value="1"/>
</dbReference>
<proteinExistence type="inferred from homology"/>
<dbReference type="PANTHER" id="PTHR30614">
    <property type="entry name" value="MEMBRANE COMPONENT OF AMINO ACID ABC TRANSPORTER"/>
    <property type="match status" value="1"/>
</dbReference>
<gene>
    <name evidence="10" type="ORF">JL107_16585</name>
</gene>
<keyword evidence="7 8" id="KW-0472">Membrane</keyword>
<dbReference type="NCBIfam" id="TIGR01726">
    <property type="entry name" value="HEQRo_perm_3TM"/>
    <property type="match status" value="1"/>
</dbReference>
<feature type="domain" description="ABC transmembrane type-1" evidence="9">
    <location>
        <begin position="22"/>
        <end position="211"/>
    </location>
</feature>
<dbReference type="InterPro" id="IPR010065">
    <property type="entry name" value="AA_ABC_transptr_permease_3TM"/>
</dbReference>
<name>A0A938YNN7_9ACTN</name>
<dbReference type="RefSeq" id="WP_205258183.1">
    <property type="nucleotide sequence ID" value="NZ_BAAAPV010000002.1"/>
</dbReference>
<evidence type="ECO:0000256" key="1">
    <source>
        <dbReference type="ARBA" id="ARBA00004651"/>
    </source>
</evidence>
<feature type="transmembrane region" description="Helical" evidence="8">
    <location>
        <begin position="193"/>
        <end position="211"/>
    </location>
</feature>
<organism evidence="10 11">
    <name type="scientific">Nakamurella flavida</name>
    <dbReference type="NCBI Taxonomy" id="363630"/>
    <lineage>
        <taxon>Bacteria</taxon>
        <taxon>Bacillati</taxon>
        <taxon>Actinomycetota</taxon>
        <taxon>Actinomycetes</taxon>
        <taxon>Nakamurellales</taxon>
        <taxon>Nakamurellaceae</taxon>
        <taxon>Nakamurella</taxon>
    </lineage>
</organism>
<dbReference type="FunFam" id="1.10.3720.10:FF:000006">
    <property type="entry name" value="Glutamate/aspartate ABC transporter, permease protein GltK"/>
    <property type="match status" value="1"/>
</dbReference>
<feature type="transmembrane region" description="Helical" evidence="8">
    <location>
        <begin position="64"/>
        <end position="85"/>
    </location>
</feature>